<keyword evidence="5" id="KW-0807">Transducer</keyword>
<feature type="binding site" evidence="6">
    <location>
        <begin position="290"/>
        <end position="293"/>
    </location>
    <ligand>
        <name>GTP</name>
        <dbReference type="ChEBI" id="CHEBI:37565"/>
    </ligand>
</feature>
<dbReference type="GO" id="GO:0031683">
    <property type="term" value="F:G-protein beta/gamma-subunit complex binding"/>
    <property type="evidence" value="ECO:0007669"/>
    <property type="project" value="InterPro"/>
</dbReference>
<dbReference type="RefSeq" id="XP_037400870.1">
    <property type="nucleotide sequence ID" value="XM_037544973.1"/>
</dbReference>
<keyword evidence="4 6" id="KW-0342">GTP-binding</keyword>
<dbReference type="GO" id="GO:0007188">
    <property type="term" value="P:adenylate cyclase-modulating G protein-coupled receptor signaling pathway"/>
    <property type="evidence" value="ECO:0007669"/>
    <property type="project" value="TreeGrafter"/>
</dbReference>
<dbReference type="PRINTS" id="PR00318">
    <property type="entry name" value="GPROTEINA"/>
</dbReference>
<feature type="binding site" evidence="6">
    <location>
        <begin position="171"/>
        <end position="172"/>
    </location>
    <ligand>
        <name>GTP</name>
        <dbReference type="ChEBI" id="CHEBI:37565"/>
    </ligand>
</feature>
<keyword evidence="1 7" id="KW-0479">Metal-binding</keyword>
<dbReference type="SUPFAM" id="SSF47895">
    <property type="entry name" value="Transducin (alpha subunit), insertion domain"/>
    <property type="match status" value="1"/>
</dbReference>
<evidence type="ECO:0000256" key="2">
    <source>
        <dbReference type="ARBA" id="ARBA00022741"/>
    </source>
</evidence>
<dbReference type="InterPro" id="IPR011025">
    <property type="entry name" value="GproteinA_insert"/>
</dbReference>
<evidence type="ECO:0000256" key="3">
    <source>
        <dbReference type="ARBA" id="ARBA00022842"/>
    </source>
</evidence>
<accession>A0A3B4E8I7</accession>
<keyword evidence="2 6" id="KW-0547">Nucleotide-binding</keyword>
<feature type="binding site" evidence="6">
    <location>
        <begin position="63"/>
        <end position="68"/>
    </location>
    <ligand>
        <name>GTP</name>
        <dbReference type="ChEBI" id="CHEBI:37565"/>
    </ligand>
</feature>
<keyword evidence="3 7" id="KW-0460">Magnesium</keyword>
<reference evidence="8" key="2">
    <citation type="submission" date="2025-08" db="UniProtKB">
        <authorList>
            <consortium name="Ensembl"/>
        </authorList>
    </citation>
    <scope>IDENTIFICATION</scope>
</reference>
<dbReference type="GO" id="GO:0046872">
    <property type="term" value="F:metal ion binding"/>
    <property type="evidence" value="ECO:0007669"/>
    <property type="project" value="UniProtKB-KW"/>
</dbReference>
<evidence type="ECO:0000256" key="6">
    <source>
        <dbReference type="PIRSR" id="PIRSR601019-1"/>
    </source>
</evidence>
<dbReference type="GO" id="GO:0005737">
    <property type="term" value="C:cytoplasm"/>
    <property type="evidence" value="ECO:0007669"/>
    <property type="project" value="TreeGrafter"/>
</dbReference>
<dbReference type="OMA" id="SCFDSIH"/>
<proteinExistence type="predicted"/>
<dbReference type="CDD" id="cd00066">
    <property type="entry name" value="G-alpha"/>
    <property type="match status" value="1"/>
</dbReference>
<dbReference type="Gene3D" id="1.10.400.10">
    <property type="entry name" value="GI Alpha 1, domain 2-like"/>
    <property type="match status" value="1"/>
</dbReference>
<dbReference type="GO" id="GO:0003924">
    <property type="term" value="F:GTPase activity"/>
    <property type="evidence" value="ECO:0007669"/>
    <property type="project" value="InterPro"/>
</dbReference>
<dbReference type="FunFam" id="3.40.50.300:FF:000692">
    <property type="entry name" value="Guanine nucleotide-binding protein subunit alpha"/>
    <property type="match status" value="1"/>
</dbReference>
<dbReference type="STRING" id="42514.ENSPNAP00000031574"/>
<sequence>MFGCFGLTSLQACGRSLRLCLPSSVSEEEKKACERSARIDRELGELGRHEGTVVKMLLLGTPESGKSTIVKQMKIIYSHGFTKEELTSFKPAVLDNLLSSVKFVLRGMGVLRINLANRKNKAHARSVLSCESCVGEDQELLPFVAYAFCSLWGDQGVRAAAARGHEFQLNDSALYFFQNMGRIISPNYVPTESDVLRVRVRTSGIIETQFSHNNAVYRMYDVGSQRSESKKWFSYFDDVRAVLFVVALSGYDLTLPEHPFSNRLQESLELFTTVCNSTRFRKASLILLMNKTDLFCEKIVHSGRHLRLYHSDYKGPDYDVNAAARYVTALFVARCTTSGKLVYPHYTNATDTVTVRDVFSAVMNTISRQNLEAVSLL</sequence>
<reference evidence="8" key="3">
    <citation type="submission" date="2025-09" db="UniProtKB">
        <authorList>
            <consortium name="Ensembl"/>
        </authorList>
    </citation>
    <scope>IDENTIFICATION</scope>
</reference>
<dbReference type="GeneTree" id="ENSGT00940000164753"/>
<feature type="binding site" evidence="7">
    <location>
        <position position="202"/>
    </location>
    <ligand>
        <name>Mg(2+)</name>
        <dbReference type="ChEBI" id="CHEBI:18420"/>
    </ligand>
</feature>
<dbReference type="GO" id="GO:0032502">
    <property type="term" value="P:developmental process"/>
    <property type="evidence" value="ECO:0007669"/>
    <property type="project" value="UniProtKB-ARBA"/>
</dbReference>
<dbReference type="PANTHER" id="PTHR10218">
    <property type="entry name" value="GTP-BINDING PROTEIN ALPHA SUBUNIT"/>
    <property type="match status" value="1"/>
</dbReference>
<feature type="binding site" evidence="6">
    <location>
        <begin position="221"/>
        <end position="225"/>
    </location>
    <ligand>
        <name>GTP</name>
        <dbReference type="ChEBI" id="CHEBI:37565"/>
    </ligand>
</feature>
<dbReference type="Gene3D" id="3.40.50.300">
    <property type="entry name" value="P-loop containing nucleotide triphosphate hydrolases"/>
    <property type="match status" value="1"/>
</dbReference>
<reference evidence="8 9" key="1">
    <citation type="submission" date="2020-10" db="EMBL/GenBank/DDBJ databases">
        <title>Pygocentrus nattereri (red-bellied piranha) genome, fPygNat1, primary haplotype.</title>
        <authorList>
            <person name="Myers G."/>
            <person name="Meyer A."/>
            <person name="Karagic N."/>
            <person name="Pippel M."/>
            <person name="Winkler S."/>
            <person name="Tracey A."/>
            <person name="Wood J."/>
            <person name="Formenti G."/>
            <person name="Howe K."/>
            <person name="Fedrigo O."/>
            <person name="Jarvis E.D."/>
        </authorList>
    </citation>
    <scope>NUCLEOTIDE SEQUENCE [LARGE SCALE GENOMIC DNA]</scope>
</reference>
<dbReference type="GO" id="GO:0001664">
    <property type="term" value="F:G protein-coupled receptor binding"/>
    <property type="evidence" value="ECO:0007669"/>
    <property type="project" value="TreeGrafter"/>
</dbReference>
<feature type="binding site" evidence="6">
    <location>
        <begin position="196"/>
        <end position="202"/>
    </location>
    <ligand>
        <name>GTP</name>
        <dbReference type="ChEBI" id="CHEBI:37565"/>
    </ligand>
</feature>
<name>A0A3B4E8I7_PYGNA</name>
<dbReference type="Proteomes" id="UP001501920">
    <property type="component" value="Chromosome 14"/>
</dbReference>
<dbReference type="InterPro" id="IPR001019">
    <property type="entry name" value="Gprotein_alpha_su"/>
</dbReference>
<evidence type="ECO:0000256" key="1">
    <source>
        <dbReference type="ARBA" id="ARBA00022723"/>
    </source>
</evidence>
<organism evidence="8 9">
    <name type="scientific">Pygocentrus nattereri</name>
    <name type="common">Red-bellied piranha</name>
    <dbReference type="NCBI Taxonomy" id="42514"/>
    <lineage>
        <taxon>Eukaryota</taxon>
        <taxon>Metazoa</taxon>
        <taxon>Chordata</taxon>
        <taxon>Craniata</taxon>
        <taxon>Vertebrata</taxon>
        <taxon>Euteleostomi</taxon>
        <taxon>Actinopterygii</taxon>
        <taxon>Neopterygii</taxon>
        <taxon>Teleostei</taxon>
        <taxon>Ostariophysi</taxon>
        <taxon>Characiformes</taxon>
        <taxon>Characoidei</taxon>
        <taxon>Pygocentrus</taxon>
    </lineage>
</organism>
<feature type="binding site" evidence="6">
    <location>
        <position position="349"/>
    </location>
    <ligand>
        <name>GTP</name>
        <dbReference type="ChEBI" id="CHEBI:37565"/>
    </ligand>
</feature>
<dbReference type="GeneID" id="108437882"/>
<evidence type="ECO:0000256" key="7">
    <source>
        <dbReference type="PIRSR" id="PIRSR601019-2"/>
    </source>
</evidence>
<dbReference type="AlphaFoldDB" id="A0A3B4E8I7"/>
<dbReference type="SMART" id="SM00275">
    <property type="entry name" value="G_alpha"/>
    <property type="match status" value="1"/>
</dbReference>
<keyword evidence="9" id="KW-1185">Reference proteome</keyword>
<feature type="binding site" evidence="7">
    <location>
        <position position="67"/>
    </location>
    <ligand>
        <name>Mg(2+)</name>
        <dbReference type="ChEBI" id="CHEBI:18420"/>
    </ligand>
</feature>
<dbReference type="Ensembl" id="ENSPNAT00000036808.2">
    <property type="protein sequence ID" value="ENSPNAP00000031574.2"/>
    <property type="gene ID" value="ENSPNAG00000019018.2"/>
</dbReference>
<evidence type="ECO:0000256" key="5">
    <source>
        <dbReference type="ARBA" id="ARBA00023224"/>
    </source>
</evidence>
<dbReference type="SUPFAM" id="SSF52540">
    <property type="entry name" value="P-loop containing nucleoside triphosphate hydrolases"/>
    <property type="match status" value="1"/>
</dbReference>
<dbReference type="PROSITE" id="PS51882">
    <property type="entry name" value="G_ALPHA"/>
    <property type="match status" value="1"/>
</dbReference>
<dbReference type="InterPro" id="IPR027417">
    <property type="entry name" value="P-loop_NTPase"/>
</dbReference>
<dbReference type="FunFam" id="1.10.400.10:FF:000007">
    <property type="entry name" value="Guanine nucleotide-binding protein subunit alpha"/>
    <property type="match status" value="1"/>
</dbReference>
<dbReference type="PANTHER" id="PTHR10218:SF231">
    <property type="entry name" value="GUANINE NUCLEOTIDE BINDING PROTEIN (G PROTEIN) ALPHA V1"/>
    <property type="match status" value="1"/>
</dbReference>
<protein>
    <submittedName>
        <fullName evidence="8">Uncharacterized protein</fullName>
    </submittedName>
</protein>
<dbReference type="GO" id="GO:0005834">
    <property type="term" value="C:heterotrimeric G-protein complex"/>
    <property type="evidence" value="ECO:0007669"/>
    <property type="project" value="TreeGrafter"/>
</dbReference>
<evidence type="ECO:0000256" key="4">
    <source>
        <dbReference type="ARBA" id="ARBA00023134"/>
    </source>
</evidence>
<dbReference type="Pfam" id="PF00503">
    <property type="entry name" value="G-alpha"/>
    <property type="match status" value="1"/>
</dbReference>
<evidence type="ECO:0000313" key="9">
    <source>
        <dbReference type="Proteomes" id="UP001501920"/>
    </source>
</evidence>
<evidence type="ECO:0000313" key="8">
    <source>
        <dbReference type="Ensembl" id="ENSPNAP00000031574.2"/>
    </source>
</evidence>
<dbReference type="GO" id="GO:0005525">
    <property type="term" value="F:GTP binding"/>
    <property type="evidence" value="ECO:0007669"/>
    <property type="project" value="UniProtKB-KW"/>
</dbReference>